<dbReference type="EMBL" id="JAAZWO010000015">
    <property type="protein sequence ID" value="MBC2398597.1"/>
    <property type="molecule type" value="Genomic_DNA"/>
</dbReference>
<dbReference type="Proteomes" id="UP000563151">
    <property type="component" value="Unassembled WGS sequence"/>
</dbReference>
<evidence type="ECO:0000313" key="4">
    <source>
        <dbReference type="Proteomes" id="UP000563151"/>
    </source>
</evidence>
<keyword evidence="1" id="KW-0812">Transmembrane</keyword>
<protein>
    <submittedName>
        <fullName evidence="3">DUF2334 domain-containing protein</fullName>
    </submittedName>
</protein>
<dbReference type="AlphaFoldDB" id="A0A923E8M6"/>
<name>A0A923E8M6_CLOTT</name>
<proteinExistence type="predicted"/>
<organism evidence="3 4">
    <name type="scientific">Clostridium tetanomorphum</name>
    <dbReference type="NCBI Taxonomy" id="1553"/>
    <lineage>
        <taxon>Bacteria</taxon>
        <taxon>Bacillati</taxon>
        <taxon>Bacillota</taxon>
        <taxon>Clostridia</taxon>
        <taxon>Eubacteriales</taxon>
        <taxon>Clostridiaceae</taxon>
        <taxon>Clostridium</taxon>
    </lineage>
</organism>
<feature type="domain" description="Copper amine oxidase-like N-terminal" evidence="2">
    <location>
        <begin position="71"/>
        <end position="173"/>
    </location>
</feature>
<keyword evidence="4" id="KW-1185">Reference proteome</keyword>
<evidence type="ECO:0000256" key="1">
    <source>
        <dbReference type="SAM" id="Phobius"/>
    </source>
</evidence>
<sequence>MKKKYVNIRYKFILIGVISVILALPNLIFSIYNNRIYAGSNLNLKREKKEIIKQFKDIKLRTDDIKFKFRDKNIENKFPIYIKNNRYYIPVEHFVIKSGGEYNWKNDKIGEINFGGYKIRLNLLNNNFKNAERVQNLKEKIIFAGDIAYISLYDFTKMLNMKTSWDIKNKVIYLFNNKDNISVNKIKNTNKVALIRLEDMSSEDRYSTSESLEKIRIIGDYLYSKSIPFHIAWVPKYINPKKRIDNDLATKYTMHNVDFLYTLDYLMDRNALIGVHGYTHQYGNEISIDGIELDGRRNNTVSKTREVAKKSIQSGEKLNVPIHFFESAHYAATDMQHRELEKYFDYMYEPPKFTERNNVARRKQGNRTVKYIPTPLNYVDGKRDTDNMIRKINNINNINTFTLASFFYHPNIEFEYIKLYKDKDGYPAYSYSEKSPLKRIINTFESKGYKFIKITDIK</sequence>
<dbReference type="InterPro" id="IPR012854">
    <property type="entry name" value="Cu_amine_oxidase-like_N"/>
</dbReference>
<gene>
    <name evidence="3" type="ORF">HGG79_12560</name>
</gene>
<dbReference type="RefSeq" id="WP_173680424.1">
    <property type="nucleotide sequence ID" value="NZ_JAAZWO010000015.1"/>
</dbReference>
<reference evidence="3 4" key="1">
    <citation type="submission" date="2020-04" db="EMBL/GenBank/DDBJ databases">
        <title>Genomic insights into acetone-butanol-ethanol (ABE) fermentation by sequencing solventogenic clostridia strains.</title>
        <authorList>
            <person name="Brown S."/>
        </authorList>
    </citation>
    <scope>NUCLEOTIDE SEQUENCE [LARGE SCALE GENOMIC DNA]</scope>
    <source>
        <strain evidence="3 4">DJ011</strain>
    </source>
</reference>
<feature type="transmembrane region" description="Helical" evidence="1">
    <location>
        <begin position="12"/>
        <end position="32"/>
    </location>
</feature>
<accession>A0A923E8M6</accession>
<evidence type="ECO:0000259" key="2">
    <source>
        <dbReference type="Pfam" id="PF07833"/>
    </source>
</evidence>
<keyword evidence="1" id="KW-0472">Membrane</keyword>
<keyword evidence="1" id="KW-1133">Transmembrane helix</keyword>
<dbReference type="Pfam" id="PF07833">
    <property type="entry name" value="Cu_amine_oxidN1"/>
    <property type="match status" value="1"/>
</dbReference>
<evidence type="ECO:0000313" key="3">
    <source>
        <dbReference type="EMBL" id="MBC2398597.1"/>
    </source>
</evidence>
<dbReference type="Pfam" id="PF10096">
    <property type="entry name" value="DUF2334"/>
    <property type="match status" value="1"/>
</dbReference>
<comment type="caution">
    <text evidence="3">The sequence shown here is derived from an EMBL/GenBank/DDBJ whole genome shotgun (WGS) entry which is preliminary data.</text>
</comment>
<dbReference type="InterPro" id="IPR018763">
    <property type="entry name" value="DUF2334"/>
</dbReference>